<name>A0A7W8M997_9BURK</name>
<keyword evidence="2" id="KW-0479">Metal-binding</keyword>
<sequence>MNAPMTAAERIAALHPEMTEWRRDLHAHPELGFEETRTADFVARQLEAFGFDEVHRGVGRTGVVGVLRSGASPRTVGLRADMDALPIEEANTFEHRSRNARRMHACGHDGHTAMLLGAARYLAETRQFDGAAHFVFQPAEEGRGGAKAMIADGLFRRFPCDSIFGMHNRPHLAVGGFAVRAGPMMAGGAFFDIDIVGVGAHGARPEAGVDPVMVAVQIASTLQTIVSRNVPPVETAVLSITQIHAGDAYNVIPQTARLSGTVRAFSGAVMQLIENNLRRIAESVAQGMGAKASVDFRLEFAPLVNDAAQAEFAAAVCTELVGAGNVERNPAPIMGSEDFSFMLEQVPGCFINIGNGDTPGGCELHNPHYDFNDAALPLGAAFFARVVERKLGAG</sequence>
<dbReference type="Pfam" id="PF01546">
    <property type="entry name" value="Peptidase_M20"/>
    <property type="match status" value="1"/>
</dbReference>
<dbReference type="GO" id="GO:0050118">
    <property type="term" value="F:N-acetyldiaminopimelate deacetylase activity"/>
    <property type="evidence" value="ECO:0007669"/>
    <property type="project" value="UniProtKB-ARBA"/>
</dbReference>
<protein>
    <submittedName>
        <fullName evidence="4">Hippurate hydrolase</fullName>
        <ecNumber evidence="4">3.5.1.32</ecNumber>
    </submittedName>
</protein>
<evidence type="ECO:0000259" key="3">
    <source>
        <dbReference type="Pfam" id="PF07687"/>
    </source>
</evidence>
<dbReference type="Gene3D" id="3.30.70.360">
    <property type="match status" value="1"/>
</dbReference>
<evidence type="ECO:0000313" key="4">
    <source>
        <dbReference type="EMBL" id="MBB5272816.1"/>
    </source>
</evidence>
<dbReference type="NCBIfam" id="TIGR01891">
    <property type="entry name" value="amidohydrolases"/>
    <property type="match status" value="1"/>
</dbReference>
<dbReference type="PANTHER" id="PTHR11014:SF63">
    <property type="entry name" value="METALLOPEPTIDASE, PUTATIVE (AFU_ORTHOLOGUE AFUA_6G09600)-RELATED"/>
    <property type="match status" value="1"/>
</dbReference>
<reference evidence="4 5" key="1">
    <citation type="submission" date="2020-08" db="EMBL/GenBank/DDBJ databases">
        <title>Genomic Encyclopedia of Type Strains, Phase IV (KMG-IV): sequencing the most valuable type-strain genomes for metagenomic binning, comparative biology and taxonomic classification.</title>
        <authorList>
            <person name="Goeker M."/>
        </authorList>
    </citation>
    <scope>NUCLEOTIDE SEQUENCE [LARGE SCALE GENOMIC DNA]</scope>
    <source>
        <strain evidence="4 5">DSM 29781</strain>
    </source>
</reference>
<proteinExistence type="predicted"/>
<dbReference type="EMBL" id="JACHGB010000005">
    <property type="protein sequence ID" value="MBB5272816.1"/>
    <property type="molecule type" value="Genomic_DNA"/>
</dbReference>
<dbReference type="Pfam" id="PF07687">
    <property type="entry name" value="M20_dimer"/>
    <property type="match status" value="1"/>
</dbReference>
<evidence type="ECO:0000256" key="1">
    <source>
        <dbReference type="ARBA" id="ARBA00022801"/>
    </source>
</evidence>
<accession>A0A7W8M997</accession>
<dbReference type="GO" id="GO:0047980">
    <property type="term" value="F:hippurate hydrolase activity"/>
    <property type="evidence" value="ECO:0007669"/>
    <property type="project" value="UniProtKB-EC"/>
</dbReference>
<dbReference type="SUPFAM" id="SSF53187">
    <property type="entry name" value="Zn-dependent exopeptidases"/>
    <property type="match status" value="1"/>
</dbReference>
<feature type="binding site" evidence="2">
    <location>
        <position position="108"/>
    </location>
    <ligand>
        <name>Mn(2+)</name>
        <dbReference type="ChEBI" id="CHEBI:29035"/>
        <label>2</label>
    </ligand>
</feature>
<comment type="cofactor">
    <cofactor evidence="2">
        <name>Mn(2+)</name>
        <dbReference type="ChEBI" id="CHEBI:29035"/>
    </cofactor>
    <text evidence="2">The Mn(2+) ion enhances activity.</text>
</comment>
<dbReference type="InterPro" id="IPR017439">
    <property type="entry name" value="Amidohydrolase"/>
</dbReference>
<dbReference type="InterPro" id="IPR036264">
    <property type="entry name" value="Bact_exopeptidase_dim_dom"/>
</dbReference>
<dbReference type="InterPro" id="IPR011650">
    <property type="entry name" value="Peptidase_M20_dimer"/>
</dbReference>
<dbReference type="EC" id="3.5.1.32" evidence="4"/>
<gene>
    <name evidence="4" type="ORF">HNQ70_002839</name>
</gene>
<feature type="binding site" evidence="2">
    <location>
        <position position="106"/>
    </location>
    <ligand>
        <name>Mn(2+)</name>
        <dbReference type="ChEBI" id="CHEBI:29035"/>
        <label>2</label>
    </ligand>
</feature>
<feature type="binding site" evidence="2">
    <location>
        <position position="167"/>
    </location>
    <ligand>
        <name>Mn(2+)</name>
        <dbReference type="ChEBI" id="CHEBI:29035"/>
        <label>2</label>
    </ligand>
</feature>
<comment type="caution">
    <text evidence="4">The sequence shown here is derived from an EMBL/GenBank/DDBJ whole genome shotgun (WGS) entry which is preliminary data.</text>
</comment>
<evidence type="ECO:0000313" key="5">
    <source>
        <dbReference type="Proteomes" id="UP000532440"/>
    </source>
</evidence>
<keyword evidence="5" id="KW-1185">Reference proteome</keyword>
<dbReference type="InterPro" id="IPR002933">
    <property type="entry name" value="Peptidase_M20"/>
</dbReference>
<feature type="binding site" evidence="2">
    <location>
        <position position="365"/>
    </location>
    <ligand>
        <name>Mn(2+)</name>
        <dbReference type="ChEBI" id="CHEBI:29035"/>
        <label>2</label>
    </ligand>
</feature>
<dbReference type="PIRSF" id="PIRSF005962">
    <property type="entry name" value="Pept_M20D_amidohydro"/>
    <property type="match status" value="1"/>
</dbReference>
<dbReference type="Gene3D" id="3.40.630.10">
    <property type="entry name" value="Zn peptidases"/>
    <property type="match status" value="1"/>
</dbReference>
<evidence type="ECO:0000256" key="2">
    <source>
        <dbReference type="PIRSR" id="PIRSR005962-1"/>
    </source>
</evidence>
<dbReference type="GO" id="GO:0019877">
    <property type="term" value="P:diaminopimelate biosynthetic process"/>
    <property type="evidence" value="ECO:0007669"/>
    <property type="project" value="UniProtKB-ARBA"/>
</dbReference>
<dbReference type="FunFam" id="3.30.70.360:FF:000001">
    <property type="entry name" value="N-acetyldiaminopimelate deacetylase"/>
    <property type="match status" value="1"/>
</dbReference>
<dbReference type="AlphaFoldDB" id="A0A7W8M997"/>
<keyword evidence="1 4" id="KW-0378">Hydrolase</keyword>
<dbReference type="GO" id="GO:0046872">
    <property type="term" value="F:metal ion binding"/>
    <property type="evidence" value="ECO:0007669"/>
    <property type="project" value="UniProtKB-KW"/>
</dbReference>
<dbReference type="Proteomes" id="UP000532440">
    <property type="component" value="Unassembled WGS sequence"/>
</dbReference>
<keyword evidence="2" id="KW-0464">Manganese</keyword>
<dbReference type="SUPFAM" id="SSF55031">
    <property type="entry name" value="Bacterial exopeptidase dimerisation domain"/>
    <property type="match status" value="1"/>
</dbReference>
<feature type="binding site" evidence="2">
    <location>
        <position position="141"/>
    </location>
    <ligand>
        <name>Mn(2+)</name>
        <dbReference type="ChEBI" id="CHEBI:29035"/>
        <label>2</label>
    </ligand>
</feature>
<organism evidence="4 5">
    <name type="scientific">Quisquiliibacterium transsilvanicum</name>
    <dbReference type="NCBI Taxonomy" id="1549638"/>
    <lineage>
        <taxon>Bacteria</taxon>
        <taxon>Pseudomonadati</taxon>
        <taxon>Pseudomonadota</taxon>
        <taxon>Betaproteobacteria</taxon>
        <taxon>Burkholderiales</taxon>
        <taxon>Burkholderiaceae</taxon>
        <taxon>Quisquiliibacterium</taxon>
    </lineage>
</organism>
<feature type="domain" description="Peptidase M20 dimerisation" evidence="3">
    <location>
        <begin position="188"/>
        <end position="284"/>
    </location>
</feature>
<dbReference type="CDD" id="cd05666">
    <property type="entry name" value="M20_Acy1-like"/>
    <property type="match status" value="1"/>
</dbReference>
<dbReference type="PANTHER" id="PTHR11014">
    <property type="entry name" value="PEPTIDASE M20 FAMILY MEMBER"/>
    <property type="match status" value="1"/>
</dbReference>